<dbReference type="EMBL" id="JAWJAV010000003">
    <property type="protein sequence ID" value="MDV2621081.1"/>
    <property type="molecule type" value="Genomic_DNA"/>
</dbReference>
<comment type="caution">
    <text evidence="2">The sequence shown here is derived from an EMBL/GenBank/DDBJ whole genome shotgun (WGS) entry which is preliminary data.</text>
</comment>
<name>A0AAN5Y7H0_PEDAC</name>
<dbReference type="CDD" id="cd04301">
    <property type="entry name" value="NAT_SF"/>
    <property type="match status" value="1"/>
</dbReference>
<dbReference type="Proteomes" id="UP001280897">
    <property type="component" value="Unassembled WGS sequence"/>
</dbReference>
<dbReference type="KEGG" id="paci:A4V11_09145"/>
<reference evidence="2" key="1">
    <citation type="journal article" date="2023" name="PeerJ">
        <title>Selection and evaluation of lactic acid bacteria from chicken feces in Thailand as potential probiotics.</title>
        <authorList>
            <person name="Khurajog B."/>
            <person name="Disastra Y."/>
            <person name="Lawwyne L.D."/>
            <person name="Sirichokchatchawan W."/>
            <person name="Niyomtham W."/>
            <person name="Yindee J."/>
            <person name="Hampson D.J."/>
            <person name="Prapasarakul N."/>
        </authorList>
    </citation>
    <scope>NUCLEOTIDE SEQUENCE</scope>
    <source>
        <strain evidence="2">BF9</strain>
    </source>
</reference>
<dbReference type="AlphaFoldDB" id="A0AAN5Y7H0"/>
<dbReference type="InterPro" id="IPR000182">
    <property type="entry name" value="GNAT_dom"/>
</dbReference>
<dbReference type="GO" id="GO:0016747">
    <property type="term" value="F:acyltransferase activity, transferring groups other than amino-acyl groups"/>
    <property type="evidence" value="ECO:0007669"/>
    <property type="project" value="InterPro"/>
</dbReference>
<evidence type="ECO:0000259" key="1">
    <source>
        <dbReference type="PROSITE" id="PS51186"/>
    </source>
</evidence>
<dbReference type="Gene3D" id="3.40.630.30">
    <property type="match status" value="1"/>
</dbReference>
<dbReference type="PANTHER" id="PTHR43415">
    <property type="entry name" value="SPERMIDINE N(1)-ACETYLTRANSFERASE"/>
    <property type="match status" value="1"/>
</dbReference>
<evidence type="ECO:0000313" key="2">
    <source>
        <dbReference type="EMBL" id="MDV2621081.1"/>
    </source>
</evidence>
<evidence type="ECO:0000313" key="3">
    <source>
        <dbReference type="Proteomes" id="UP001280897"/>
    </source>
</evidence>
<dbReference type="EC" id="2.3.1.-" evidence="2"/>
<dbReference type="InterPro" id="IPR016181">
    <property type="entry name" value="Acyl_CoA_acyltransferase"/>
</dbReference>
<feature type="domain" description="N-acetyltransferase" evidence="1">
    <location>
        <begin position="8"/>
        <end position="168"/>
    </location>
</feature>
<keyword evidence="2" id="KW-0808">Transferase</keyword>
<sequence>MANREDEVYLTEGTPEDAQAIVGLIDQLETETDSIEFDPTIHQLELKLVQQNLALIQQSPTNFLLLAKLGDAPIGLLTIVETDAKKGQAELGVGVLEKYWHNGIGTLLVDEALYWAKNYSSLSTIWLDVLTDNEPAIHLYEKMGFTTKKAPIKDDQGRSLKRMARKLS</sequence>
<keyword evidence="2" id="KW-0012">Acyltransferase</keyword>
<reference evidence="2" key="2">
    <citation type="submission" date="2023-10" db="EMBL/GenBank/DDBJ databases">
        <authorList>
            <person name="Khurajog B."/>
        </authorList>
    </citation>
    <scope>NUCLEOTIDE SEQUENCE</scope>
    <source>
        <strain evidence="2">BF9</strain>
    </source>
</reference>
<accession>A0AAN5Y7H0</accession>
<proteinExistence type="predicted"/>
<organism evidence="2 3">
    <name type="scientific">Pediococcus acidilactici</name>
    <dbReference type="NCBI Taxonomy" id="1254"/>
    <lineage>
        <taxon>Bacteria</taxon>
        <taxon>Bacillati</taxon>
        <taxon>Bacillota</taxon>
        <taxon>Bacilli</taxon>
        <taxon>Lactobacillales</taxon>
        <taxon>Lactobacillaceae</taxon>
        <taxon>Pediococcus</taxon>
        <taxon>Pediococcus acidilactici group</taxon>
    </lineage>
</organism>
<dbReference type="RefSeq" id="WP_005919219.1">
    <property type="nucleotide sequence ID" value="NZ_BJMF01000006.1"/>
</dbReference>
<dbReference type="Pfam" id="PF00583">
    <property type="entry name" value="Acetyltransf_1"/>
    <property type="match status" value="1"/>
</dbReference>
<dbReference type="PANTHER" id="PTHR43415:SF3">
    <property type="entry name" value="GNAT-FAMILY ACETYLTRANSFERASE"/>
    <property type="match status" value="1"/>
</dbReference>
<dbReference type="PROSITE" id="PS51186">
    <property type="entry name" value="GNAT"/>
    <property type="match status" value="1"/>
</dbReference>
<dbReference type="GeneID" id="57365317"/>
<dbReference type="SUPFAM" id="SSF55729">
    <property type="entry name" value="Acyl-CoA N-acyltransferases (Nat)"/>
    <property type="match status" value="1"/>
</dbReference>
<gene>
    <name evidence="2" type="ORF">R0G89_04970</name>
</gene>
<protein>
    <submittedName>
        <fullName evidence="2">GNAT family N-acetyltransferase</fullName>
        <ecNumber evidence="2">2.3.1.-</ecNumber>
    </submittedName>
</protein>